<feature type="compositionally biased region" description="Polar residues" evidence="7">
    <location>
        <begin position="479"/>
        <end position="539"/>
    </location>
</feature>
<dbReference type="InterPro" id="IPR050952">
    <property type="entry name" value="TRIM-NHL_E3_ligases"/>
</dbReference>
<dbReference type="PANTHER" id="PTHR24104:SF41">
    <property type="entry name" value="BRAIN TUMOR PROTEIN"/>
    <property type="match status" value="1"/>
</dbReference>
<keyword evidence="1" id="KW-0479">Metal-binding</keyword>
<keyword evidence="10" id="KW-1185">Reference proteome</keyword>
<dbReference type="GO" id="GO:0061630">
    <property type="term" value="F:ubiquitin protein ligase activity"/>
    <property type="evidence" value="ECO:0007669"/>
    <property type="project" value="TreeGrafter"/>
</dbReference>
<feature type="compositionally biased region" description="Basic and acidic residues" evidence="7">
    <location>
        <begin position="29"/>
        <end position="41"/>
    </location>
</feature>
<dbReference type="Gene3D" id="3.30.160.60">
    <property type="entry name" value="Classic Zinc Finger"/>
    <property type="match status" value="1"/>
</dbReference>
<feature type="compositionally biased region" description="Polar residues" evidence="7">
    <location>
        <begin position="1"/>
        <end position="28"/>
    </location>
</feature>
<evidence type="ECO:0000256" key="1">
    <source>
        <dbReference type="ARBA" id="ARBA00022723"/>
    </source>
</evidence>
<dbReference type="Gene3D" id="2.120.10.30">
    <property type="entry name" value="TolB, C-terminal domain"/>
    <property type="match status" value="1"/>
</dbReference>
<dbReference type="PROSITE" id="PS51125">
    <property type="entry name" value="NHL"/>
    <property type="match status" value="5"/>
</dbReference>
<comment type="caution">
    <text evidence="9">The sequence shown here is derived from an EMBL/GenBank/DDBJ whole genome shotgun (WGS) entry which is preliminary data.</text>
</comment>
<dbReference type="FunFam" id="2.120.10.30:FF:000107">
    <property type="entry name" value="Uncharacterized protein"/>
    <property type="match status" value="1"/>
</dbReference>
<dbReference type="Pfam" id="PF01436">
    <property type="entry name" value="NHL"/>
    <property type="match status" value="1"/>
</dbReference>
<feature type="repeat" description="NHL" evidence="6">
    <location>
        <begin position="578"/>
        <end position="621"/>
    </location>
</feature>
<feature type="repeat" description="NHL" evidence="6">
    <location>
        <begin position="669"/>
        <end position="710"/>
    </location>
</feature>
<evidence type="ECO:0000256" key="3">
    <source>
        <dbReference type="ARBA" id="ARBA00022771"/>
    </source>
</evidence>
<evidence type="ECO:0000256" key="2">
    <source>
        <dbReference type="ARBA" id="ARBA00022737"/>
    </source>
</evidence>
<dbReference type="GO" id="GO:0008270">
    <property type="term" value="F:zinc ion binding"/>
    <property type="evidence" value="ECO:0007669"/>
    <property type="project" value="UniProtKB-KW"/>
</dbReference>
<dbReference type="SUPFAM" id="SSF101898">
    <property type="entry name" value="NHL repeat"/>
    <property type="match status" value="1"/>
</dbReference>
<evidence type="ECO:0000259" key="8">
    <source>
        <dbReference type="PROSITE" id="PS50119"/>
    </source>
</evidence>
<accession>A0AAN9B3V6</accession>
<dbReference type="SUPFAM" id="SSF57850">
    <property type="entry name" value="RING/U-box"/>
    <property type="match status" value="1"/>
</dbReference>
<proteinExistence type="predicted"/>
<dbReference type="InterPro" id="IPR017907">
    <property type="entry name" value="Znf_RING_CS"/>
</dbReference>
<dbReference type="PANTHER" id="PTHR24104">
    <property type="entry name" value="E3 UBIQUITIN-PROTEIN LIGASE NHLRC1-RELATED"/>
    <property type="match status" value="1"/>
</dbReference>
<dbReference type="EMBL" id="JBAMIC010000013">
    <property type="protein sequence ID" value="KAK7097030.1"/>
    <property type="molecule type" value="Genomic_DNA"/>
</dbReference>
<reference evidence="9 10" key="1">
    <citation type="submission" date="2024-02" db="EMBL/GenBank/DDBJ databases">
        <title>Chromosome-scale genome assembly of the rough periwinkle Littorina saxatilis.</title>
        <authorList>
            <person name="De Jode A."/>
            <person name="Faria R."/>
            <person name="Formenti G."/>
            <person name="Sims Y."/>
            <person name="Smith T.P."/>
            <person name="Tracey A."/>
            <person name="Wood J.M.D."/>
            <person name="Zagrodzka Z.B."/>
            <person name="Johannesson K."/>
            <person name="Butlin R.K."/>
            <person name="Leder E.H."/>
        </authorList>
    </citation>
    <scope>NUCLEOTIDE SEQUENCE [LARGE SCALE GENOMIC DNA]</scope>
    <source>
        <strain evidence="9">Snail1</strain>
        <tissue evidence="9">Muscle</tissue>
    </source>
</reference>
<evidence type="ECO:0000256" key="6">
    <source>
        <dbReference type="PROSITE-ProRule" id="PRU00504"/>
    </source>
</evidence>
<evidence type="ECO:0000313" key="10">
    <source>
        <dbReference type="Proteomes" id="UP001374579"/>
    </source>
</evidence>
<evidence type="ECO:0000313" key="9">
    <source>
        <dbReference type="EMBL" id="KAK7097030.1"/>
    </source>
</evidence>
<dbReference type="PROSITE" id="PS50119">
    <property type="entry name" value="ZF_BBOX"/>
    <property type="match status" value="1"/>
</dbReference>
<sequence>MASTGSQSAEENTSSDGCITPISNTNYDSDAKSETNEESHSPAQEEYHRCNKCKYPYSDPRMLNCFHSICLYCAEDSTFAHEGKKYVQCPVRSCKVATWLRNESAARDLGVDFGLRRYLERLKFNLDDGLLCRSCKRGNKAAGRCFVCAMFLCDACVLGHRTLTIYNGHLVHELNDSLEKPGRHMQCQNHPEQWAAVYCHDCRQAFCSSCHFRHQSCKKTALSDSPFSEWLTSVAIDRNQAEKFAQYYNEGITKMKECTRNALDDLVEAKTQVLAAVEQQFQYLEDQIKQMNNQTLSMARYHVDAYHSYGVELDRLLDFMRVQEQWAGPWDNLQTGPFIVERLQAINNAKPDPKKLHFSFEFVSGNLAMIPQLGTIVQTPYQHGQLNLTTPQPIARPTRNDQAPTHTNGYNHYNSHHSRGYNYNQTAKSSTFSQSSSSQFSPNLGALDLQFGHSNSYENFQAPSPRSQRSSPLTSSQPGSANHDTDNVFNFNSLSLTRSEGSNSNSPAQFSSFMPASSQTQPYQTWSNGIDQPGTTSTPPVNDVFSMSNNPMFEAPTPQRGTLLRSYPPIRRTRMQYISKFGEYGNAEGQFTEPSGVTVDGFNRLVVADTNNHRIQIFDVYGKFKSQFGNHPDSKLTYPNRIAVSKTTGKVVITERAPSHRVQTYTLQGQPLDIFGEDILQHPRGVAVDKDDNIIIVECKVMQVTIFSMKGDVLSRFGCSEHLQFPNSVAVNNRQEIFISDNRAHNVKVFTYRGALLRTIGCEGLTNYPIAVSINQLDQVVVADNHNNFNLTVFTQEGELVAGYESKTKHAQCFDLALTDDGVAVLTSKDFKVYCYPYQQDCPYLQTQRRY</sequence>
<dbReference type="InterPro" id="IPR001258">
    <property type="entry name" value="NHL_repeat"/>
</dbReference>
<dbReference type="Proteomes" id="UP001374579">
    <property type="component" value="Unassembled WGS sequence"/>
</dbReference>
<keyword evidence="4" id="KW-0862">Zinc</keyword>
<feature type="compositionally biased region" description="Low complexity" evidence="7">
    <location>
        <begin position="429"/>
        <end position="439"/>
    </location>
</feature>
<feature type="repeat" description="NHL" evidence="6">
    <location>
        <begin position="711"/>
        <end position="753"/>
    </location>
</feature>
<dbReference type="InterPro" id="IPR013083">
    <property type="entry name" value="Znf_RING/FYVE/PHD"/>
</dbReference>
<keyword evidence="3 5" id="KW-0863">Zinc-finger</keyword>
<dbReference type="AlphaFoldDB" id="A0AAN9B3V6"/>
<dbReference type="CDD" id="cd19756">
    <property type="entry name" value="Bbox2"/>
    <property type="match status" value="1"/>
</dbReference>
<protein>
    <recommendedName>
        <fullName evidence="8">B box-type domain-containing protein</fullName>
    </recommendedName>
</protein>
<evidence type="ECO:0000256" key="7">
    <source>
        <dbReference type="SAM" id="MobiDB-lite"/>
    </source>
</evidence>
<feature type="compositionally biased region" description="Polar residues" evidence="7">
    <location>
        <begin position="400"/>
        <end position="413"/>
    </location>
</feature>
<dbReference type="Gene3D" id="3.30.40.10">
    <property type="entry name" value="Zinc/RING finger domain, C3HC4 (zinc finger)"/>
    <property type="match status" value="1"/>
</dbReference>
<dbReference type="InterPro" id="IPR011042">
    <property type="entry name" value="6-blade_b-propeller_TolB-like"/>
</dbReference>
<evidence type="ECO:0000256" key="4">
    <source>
        <dbReference type="ARBA" id="ARBA00022833"/>
    </source>
</evidence>
<dbReference type="GO" id="GO:0000209">
    <property type="term" value="P:protein polyubiquitination"/>
    <property type="evidence" value="ECO:0007669"/>
    <property type="project" value="TreeGrafter"/>
</dbReference>
<name>A0AAN9B3V6_9CAEN</name>
<keyword evidence="2" id="KW-0677">Repeat</keyword>
<feature type="region of interest" description="Disordered" evidence="7">
    <location>
        <begin position="390"/>
        <end position="439"/>
    </location>
</feature>
<feature type="compositionally biased region" description="Low complexity" evidence="7">
    <location>
        <begin position="463"/>
        <end position="478"/>
    </location>
</feature>
<dbReference type="GO" id="GO:0043161">
    <property type="term" value="P:proteasome-mediated ubiquitin-dependent protein catabolic process"/>
    <property type="evidence" value="ECO:0007669"/>
    <property type="project" value="TreeGrafter"/>
</dbReference>
<evidence type="ECO:0000256" key="5">
    <source>
        <dbReference type="PROSITE-ProRule" id="PRU00024"/>
    </source>
</evidence>
<feature type="domain" description="B box-type" evidence="8">
    <location>
        <begin position="182"/>
        <end position="215"/>
    </location>
</feature>
<organism evidence="9 10">
    <name type="scientific">Littorina saxatilis</name>
    <dbReference type="NCBI Taxonomy" id="31220"/>
    <lineage>
        <taxon>Eukaryota</taxon>
        <taxon>Metazoa</taxon>
        <taxon>Spiralia</taxon>
        <taxon>Lophotrochozoa</taxon>
        <taxon>Mollusca</taxon>
        <taxon>Gastropoda</taxon>
        <taxon>Caenogastropoda</taxon>
        <taxon>Littorinimorpha</taxon>
        <taxon>Littorinoidea</taxon>
        <taxon>Littorinidae</taxon>
        <taxon>Littorina</taxon>
    </lineage>
</organism>
<dbReference type="InterPro" id="IPR000315">
    <property type="entry name" value="Znf_B-box"/>
</dbReference>
<feature type="region of interest" description="Disordered" evidence="7">
    <location>
        <begin position="1"/>
        <end position="41"/>
    </location>
</feature>
<feature type="repeat" description="NHL" evidence="6">
    <location>
        <begin position="625"/>
        <end position="668"/>
    </location>
</feature>
<feature type="region of interest" description="Disordered" evidence="7">
    <location>
        <begin position="455"/>
        <end position="539"/>
    </location>
</feature>
<dbReference type="PROSITE" id="PS00518">
    <property type="entry name" value="ZF_RING_1"/>
    <property type="match status" value="1"/>
</dbReference>
<feature type="repeat" description="NHL" evidence="6">
    <location>
        <begin position="754"/>
        <end position="797"/>
    </location>
</feature>
<gene>
    <name evidence="9" type="ORF">V1264_004069</name>
</gene>